<dbReference type="InterPro" id="IPR010611">
    <property type="entry name" value="3D_dom"/>
</dbReference>
<dbReference type="CDD" id="cd22786">
    <property type="entry name" value="DPBB_YuiC-like"/>
    <property type="match status" value="1"/>
</dbReference>
<feature type="region of interest" description="Disordered" evidence="3">
    <location>
        <begin position="231"/>
        <end position="297"/>
    </location>
</feature>
<dbReference type="InterPro" id="IPR057309">
    <property type="entry name" value="PcsB_CC"/>
</dbReference>
<dbReference type="PANTHER" id="PTHR39160">
    <property type="entry name" value="CELL WALL-BINDING PROTEIN YOCH"/>
    <property type="match status" value="1"/>
</dbReference>
<dbReference type="GO" id="GO:0004553">
    <property type="term" value="F:hydrolase activity, hydrolyzing O-glycosyl compounds"/>
    <property type="evidence" value="ECO:0007669"/>
    <property type="project" value="InterPro"/>
</dbReference>
<evidence type="ECO:0000256" key="1">
    <source>
        <dbReference type="ARBA" id="ARBA00022729"/>
    </source>
</evidence>
<dbReference type="Gene3D" id="2.40.40.10">
    <property type="entry name" value="RlpA-like domain"/>
    <property type="match status" value="1"/>
</dbReference>
<dbReference type="SUPFAM" id="SSF50685">
    <property type="entry name" value="Barwin-like endoglucanases"/>
    <property type="match status" value="1"/>
</dbReference>
<evidence type="ECO:0000259" key="4">
    <source>
        <dbReference type="Pfam" id="PF06725"/>
    </source>
</evidence>
<keyword evidence="2" id="KW-0175">Coiled coil</keyword>
<dbReference type="InterPro" id="IPR051933">
    <property type="entry name" value="Resuscitation_pf_RpfB"/>
</dbReference>
<keyword evidence="7" id="KW-1185">Reference proteome</keyword>
<dbReference type="InterPro" id="IPR036908">
    <property type="entry name" value="RlpA-like_sf"/>
</dbReference>
<evidence type="ECO:0000256" key="3">
    <source>
        <dbReference type="SAM" id="MobiDB-lite"/>
    </source>
</evidence>
<evidence type="ECO:0000259" key="5">
    <source>
        <dbReference type="Pfam" id="PF24568"/>
    </source>
</evidence>
<feature type="domain" description="3D" evidence="4">
    <location>
        <begin position="330"/>
        <end position="388"/>
    </location>
</feature>
<evidence type="ECO:0000256" key="2">
    <source>
        <dbReference type="SAM" id="Coils"/>
    </source>
</evidence>
<accession>A0A430A9M9</accession>
<dbReference type="Proteomes" id="UP000288197">
    <property type="component" value="Unassembled WGS sequence"/>
</dbReference>
<evidence type="ECO:0000313" key="6">
    <source>
        <dbReference type="EMBL" id="RSU03774.1"/>
    </source>
</evidence>
<dbReference type="EMBL" id="NGJX01000003">
    <property type="protein sequence ID" value="RSU03774.1"/>
    <property type="molecule type" value="Genomic_DNA"/>
</dbReference>
<name>A0A430A9M9_9ENTE</name>
<sequence>MYNNNIIMKKEIGMKVKGVVIVKVKGLSIMLFSIVALSFSPVVSLATSSKEDSVKKESVEISSKIDKALDSVNAKYQEVETLKAEVSATEKTIQETQVNIEKTEASIAKRTEAMAERMQHMQSNSSSFNLVDALLSAENMSDFFNRAYAVTVLQGAEKSKVDSLAEDKMKLEELRADLEKNKSELTQKEATMAQEAATLESGVASLKEELNNNQEVLAKLSNDRIAEESRAKKAAAEEANRKEVEKQIQKKAEEESTTSSEKTPDSTENTQVTPDPKPPVTTEPSTPDYGGGNNNGGGATMNMVATGYSYTQPGLSFYTATGIDLRVNSRVIAVDPNTIPLGSLVEVSGYGMAIAEDTGGDIVGNRIDVHFNSEEECWNWGRRNVTVTMR</sequence>
<gene>
    <name evidence="6" type="ORF">CBF32_03640</name>
</gene>
<dbReference type="Pfam" id="PF24568">
    <property type="entry name" value="CC_PcsB"/>
    <property type="match status" value="1"/>
</dbReference>
<organism evidence="6 7">
    <name type="scientific">Vagococcus fluvialis</name>
    <dbReference type="NCBI Taxonomy" id="2738"/>
    <lineage>
        <taxon>Bacteria</taxon>
        <taxon>Bacillati</taxon>
        <taxon>Bacillota</taxon>
        <taxon>Bacilli</taxon>
        <taxon>Lactobacillales</taxon>
        <taxon>Enterococcaceae</taxon>
        <taxon>Vagococcus</taxon>
    </lineage>
</organism>
<feature type="coiled-coil region" evidence="2">
    <location>
        <begin position="65"/>
        <end position="106"/>
    </location>
</feature>
<reference evidence="6 7" key="1">
    <citation type="submission" date="2017-05" db="EMBL/GenBank/DDBJ databases">
        <title>Vagococcus spp. assemblies.</title>
        <authorList>
            <person name="Gulvik C.A."/>
        </authorList>
    </citation>
    <scope>NUCLEOTIDE SEQUENCE [LARGE SCALE GENOMIC DNA]</scope>
    <source>
        <strain evidence="6 7">NCFB 2497</strain>
    </source>
</reference>
<dbReference type="AlphaFoldDB" id="A0A430A9M9"/>
<dbReference type="GO" id="GO:0009254">
    <property type="term" value="P:peptidoglycan turnover"/>
    <property type="evidence" value="ECO:0007669"/>
    <property type="project" value="InterPro"/>
</dbReference>
<dbReference type="PANTHER" id="PTHR39160:SF4">
    <property type="entry name" value="RESUSCITATION-PROMOTING FACTOR RPFB"/>
    <property type="match status" value="1"/>
</dbReference>
<comment type="caution">
    <text evidence="6">The sequence shown here is derived from an EMBL/GenBank/DDBJ whole genome shotgun (WGS) entry which is preliminary data.</text>
</comment>
<feature type="domain" description="Peptidoglycan hydrolase PcsB coiled-coil" evidence="5">
    <location>
        <begin position="100"/>
        <end position="173"/>
    </location>
</feature>
<dbReference type="Pfam" id="PF06725">
    <property type="entry name" value="3D"/>
    <property type="match status" value="1"/>
</dbReference>
<feature type="compositionally biased region" description="Basic and acidic residues" evidence="3">
    <location>
        <begin position="231"/>
        <end position="254"/>
    </location>
</feature>
<keyword evidence="1" id="KW-0732">Signal</keyword>
<proteinExistence type="predicted"/>
<dbReference type="Gene3D" id="6.10.250.3150">
    <property type="match status" value="1"/>
</dbReference>
<protein>
    <submittedName>
        <fullName evidence="6">Uncharacterized protein</fullName>
    </submittedName>
</protein>
<evidence type="ECO:0000313" key="7">
    <source>
        <dbReference type="Proteomes" id="UP000288197"/>
    </source>
</evidence>
<dbReference type="GO" id="GO:0019867">
    <property type="term" value="C:outer membrane"/>
    <property type="evidence" value="ECO:0007669"/>
    <property type="project" value="InterPro"/>
</dbReference>